<protein>
    <submittedName>
        <fullName evidence="2">Uncharacterized protein</fullName>
    </submittedName>
</protein>
<reference evidence="2 3" key="1">
    <citation type="submission" date="2021-06" db="EMBL/GenBank/DDBJ databases">
        <authorList>
            <person name="Palmer J.M."/>
        </authorList>
    </citation>
    <scope>NUCLEOTIDE SEQUENCE [LARGE SCALE GENOMIC DNA]</scope>
    <source>
        <strain evidence="2 3">XC_2019</strain>
        <tissue evidence="2">Muscle</tissue>
    </source>
</reference>
<gene>
    <name evidence="2" type="ORF">XENOCAPTIV_013850</name>
</gene>
<proteinExistence type="predicted"/>
<organism evidence="2 3">
    <name type="scientific">Xenoophorus captivus</name>
    <dbReference type="NCBI Taxonomy" id="1517983"/>
    <lineage>
        <taxon>Eukaryota</taxon>
        <taxon>Metazoa</taxon>
        <taxon>Chordata</taxon>
        <taxon>Craniata</taxon>
        <taxon>Vertebrata</taxon>
        <taxon>Euteleostomi</taxon>
        <taxon>Actinopterygii</taxon>
        <taxon>Neopterygii</taxon>
        <taxon>Teleostei</taxon>
        <taxon>Neoteleostei</taxon>
        <taxon>Acanthomorphata</taxon>
        <taxon>Ovalentaria</taxon>
        <taxon>Atherinomorphae</taxon>
        <taxon>Cyprinodontiformes</taxon>
        <taxon>Goodeidae</taxon>
        <taxon>Xenoophorus</taxon>
    </lineage>
</organism>
<name>A0ABV0RLG5_9TELE</name>
<comment type="caution">
    <text evidence="2">The sequence shown here is derived from an EMBL/GenBank/DDBJ whole genome shotgun (WGS) entry which is preliminary data.</text>
</comment>
<dbReference type="Proteomes" id="UP001434883">
    <property type="component" value="Unassembled WGS sequence"/>
</dbReference>
<dbReference type="EMBL" id="JAHRIN010050700">
    <property type="protein sequence ID" value="MEQ2208766.1"/>
    <property type="molecule type" value="Genomic_DNA"/>
</dbReference>
<feature type="region of interest" description="Disordered" evidence="1">
    <location>
        <begin position="87"/>
        <end position="107"/>
    </location>
</feature>
<dbReference type="PROSITE" id="PS51257">
    <property type="entry name" value="PROKAR_LIPOPROTEIN"/>
    <property type="match status" value="1"/>
</dbReference>
<accession>A0ABV0RLG5</accession>
<evidence type="ECO:0000256" key="1">
    <source>
        <dbReference type="SAM" id="MobiDB-lite"/>
    </source>
</evidence>
<evidence type="ECO:0000313" key="3">
    <source>
        <dbReference type="Proteomes" id="UP001434883"/>
    </source>
</evidence>
<evidence type="ECO:0000313" key="2">
    <source>
        <dbReference type="EMBL" id="MEQ2208766.1"/>
    </source>
</evidence>
<keyword evidence="3" id="KW-1185">Reference proteome</keyword>
<sequence>METSERFSHNIKVSPSSSSAMSLGCAQSRDFHSLIDKCIDFWEKTRSGLFHIKAFIPELGMSFPKGAETTLYHHRAEKTLEAPFSSMSGVHLSHRNTQNTDPSEPNPCFYCVMPPSPQRLTTPQERVNREAQEI</sequence>